<evidence type="ECO:0000256" key="1">
    <source>
        <dbReference type="ARBA" id="ARBA00004141"/>
    </source>
</evidence>
<dbReference type="SUPFAM" id="SSF103473">
    <property type="entry name" value="MFS general substrate transporter"/>
    <property type="match status" value="1"/>
</dbReference>
<evidence type="ECO:0000256" key="6">
    <source>
        <dbReference type="SAM" id="MobiDB-lite"/>
    </source>
</evidence>
<dbReference type="PANTHER" id="PTHR23502">
    <property type="entry name" value="MAJOR FACILITATOR SUPERFAMILY"/>
    <property type="match status" value="1"/>
</dbReference>
<keyword evidence="4 7" id="KW-1133">Transmembrane helix</keyword>
<keyword evidence="5 7" id="KW-0472">Membrane</keyword>
<dbReference type="GeneID" id="8502793"/>
<dbReference type="InterPro" id="IPR036259">
    <property type="entry name" value="MFS_trans_sf"/>
</dbReference>
<dbReference type="EMBL" id="GG657464">
    <property type="protein sequence ID" value="OAT11631.1"/>
    <property type="molecule type" value="Genomic_DNA"/>
</dbReference>
<feature type="transmembrane region" description="Helical" evidence="7">
    <location>
        <begin position="146"/>
        <end position="167"/>
    </location>
</feature>
<dbReference type="RefSeq" id="XP_031579959.1">
    <property type="nucleotide sequence ID" value="XM_031722926.1"/>
</dbReference>
<dbReference type="Proteomes" id="UP000002038">
    <property type="component" value="Unassembled WGS sequence"/>
</dbReference>
<evidence type="ECO:0000256" key="3">
    <source>
        <dbReference type="ARBA" id="ARBA00022692"/>
    </source>
</evidence>
<evidence type="ECO:0000313" key="8">
    <source>
        <dbReference type="EMBL" id="OAT11631.1"/>
    </source>
</evidence>
<feature type="transmembrane region" description="Helical" evidence="7">
    <location>
        <begin position="256"/>
        <end position="276"/>
    </location>
</feature>
<organism evidence="8 9">
    <name type="scientific">Blastomyces gilchristii (strain SLH14081)</name>
    <name type="common">Blastomyces dermatitidis</name>
    <dbReference type="NCBI Taxonomy" id="559298"/>
    <lineage>
        <taxon>Eukaryota</taxon>
        <taxon>Fungi</taxon>
        <taxon>Dikarya</taxon>
        <taxon>Ascomycota</taxon>
        <taxon>Pezizomycotina</taxon>
        <taxon>Eurotiomycetes</taxon>
        <taxon>Eurotiomycetidae</taxon>
        <taxon>Onygenales</taxon>
        <taxon>Ajellomycetaceae</taxon>
        <taxon>Blastomyces</taxon>
    </lineage>
</organism>
<dbReference type="KEGG" id="bgh:BDBG_07079"/>
<accession>A0A179UX52</accession>
<proteinExistence type="predicted"/>
<dbReference type="AlphaFoldDB" id="A0A179UX52"/>
<sequence length="366" mass="40673">MAKQTRLSEENKPPSQETAGLAIDVEPAPNLSPISDSEKSHHHDPEKGRVITYLKTRKAARQDAKKVNPVLQDTTAVVAAAAAAEAPKRPKLRFPNPIKSLIILREKDTLIALIANAIMFAAFYAMNAAITFLFHDIYGYNNFQIGLCYILIGAGVCIGSIANGFILDYNYRRISKKTRHPHRPQHAARPPLFPYRACTAVNRVPAGVRERLRHCELWMGSAFPRPDCCAASASLHIWGCPYECCKYATVTASNNLVRCLFGAGATGVISPMIHGLGVRWCFTLIAFIMAATSPVMLVVIRFGPKWREEGRLKAEARSERYDSGCRGNGESAKKDIDISAQREWGQMVSDERNLFQRRNDQNMSNV</sequence>
<dbReference type="GO" id="GO:0022857">
    <property type="term" value="F:transmembrane transporter activity"/>
    <property type="evidence" value="ECO:0007669"/>
    <property type="project" value="TreeGrafter"/>
</dbReference>
<evidence type="ECO:0000256" key="2">
    <source>
        <dbReference type="ARBA" id="ARBA00022448"/>
    </source>
</evidence>
<dbReference type="Gene3D" id="1.20.1250.20">
    <property type="entry name" value="MFS general substrate transporter like domains"/>
    <property type="match status" value="1"/>
</dbReference>
<evidence type="ECO:0000313" key="9">
    <source>
        <dbReference type="Proteomes" id="UP000002038"/>
    </source>
</evidence>
<reference evidence="9" key="1">
    <citation type="journal article" date="2015" name="PLoS Genet.">
        <title>The dynamic genome and transcriptome of the human fungal pathogen Blastomyces and close relative Emmonsia.</title>
        <authorList>
            <person name="Munoz J.F."/>
            <person name="Gauthier G.M."/>
            <person name="Desjardins C.A."/>
            <person name="Gallo J.E."/>
            <person name="Holder J."/>
            <person name="Sullivan T.D."/>
            <person name="Marty A.J."/>
            <person name="Carmen J.C."/>
            <person name="Chen Z."/>
            <person name="Ding L."/>
            <person name="Gujja S."/>
            <person name="Magrini V."/>
            <person name="Misas E."/>
            <person name="Mitreva M."/>
            <person name="Priest M."/>
            <person name="Saif S."/>
            <person name="Whiston E.A."/>
            <person name="Young S."/>
            <person name="Zeng Q."/>
            <person name="Goldman W.E."/>
            <person name="Mardis E.R."/>
            <person name="Taylor J.W."/>
            <person name="McEwen J.G."/>
            <person name="Clay O.K."/>
            <person name="Klein B.S."/>
            <person name="Cuomo C.A."/>
        </authorList>
    </citation>
    <scope>NUCLEOTIDE SEQUENCE [LARGE SCALE GENOMIC DNA]</scope>
    <source>
        <strain evidence="9">SLH14081</strain>
    </source>
</reference>
<name>A0A179UX52_BLAGS</name>
<dbReference type="GO" id="GO:0005886">
    <property type="term" value="C:plasma membrane"/>
    <property type="evidence" value="ECO:0007669"/>
    <property type="project" value="TreeGrafter"/>
</dbReference>
<feature type="transmembrane region" description="Helical" evidence="7">
    <location>
        <begin position="282"/>
        <end position="303"/>
    </location>
</feature>
<comment type="subcellular location">
    <subcellularLocation>
        <location evidence="1">Membrane</location>
        <topology evidence="1">Multi-pass membrane protein</topology>
    </subcellularLocation>
</comment>
<feature type="compositionally biased region" description="Basic and acidic residues" evidence="6">
    <location>
        <begin position="1"/>
        <end position="12"/>
    </location>
</feature>
<evidence type="ECO:0000256" key="7">
    <source>
        <dbReference type="SAM" id="Phobius"/>
    </source>
</evidence>
<gene>
    <name evidence="8" type="ORF">BDBG_07079</name>
</gene>
<dbReference type="PANTHER" id="PTHR23502:SF51">
    <property type="entry name" value="QUINIDINE RESISTANCE PROTEIN 1-RELATED"/>
    <property type="match status" value="1"/>
</dbReference>
<dbReference type="VEuPathDB" id="FungiDB:BDBG_07079"/>
<evidence type="ECO:0000256" key="5">
    <source>
        <dbReference type="ARBA" id="ARBA00023136"/>
    </source>
</evidence>
<feature type="compositionally biased region" description="Basic and acidic residues" evidence="6">
    <location>
        <begin position="36"/>
        <end position="48"/>
    </location>
</feature>
<evidence type="ECO:0000256" key="4">
    <source>
        <dbReference type="ARBA" id="ARBA00022989"/>
    </source>
</evidence>
<keyword evidence="2" id="KW-0813">Transport</keyword>
<feature type="transmembrane region" description="Helical" evidence="7">
    <location>
        <begin position="110"/>
        <end position="134"/>
    </location>
</feature>
<keyword evidence="9" id="KW-1185">Reference proteome</keyword>
<dbReference type="OrthoDB" id="440553at2759"/>
<keyword evidence="3 7" id="KW-0812">Transmembrane</keyword>
<protein>
    <submittedName>
        <fullName evidence="8">MFS multidrug transporter</fullName>
    </submittedName>
</protein>
<feature type="region of interest" description="Disordered" evidence="6">
    <location>
        <begin position="1"/>
        <end position="48"/>
    </location>
</feature>